<evidence type="ECO:0000256" key="2">
    <source>
        <dbReference type="ARBA" id="ARBA00022803"/>
    </source>
</evidence>
<keyword evidence="2 3" id="KW-0802">TPR repeat</keyword>
<name>D2VL89_NAEGR</name>
<dbReference type="eggNOG" id="KOG1128">
    <property type="taxonomic scope" value="Eukaryota"/>
</dbReference>
<organism evidence="5">
    <name type="scientific">Naegleria gruberi</name>
    <name type="common">Amoeba</name>
    <dbReference type="NCBI Taxonomy" id="5762"/>
    <lineage>
        <taxon>Eukaryota</taxon>
        <taxon>Discoba</taxon>
        <taxon>Heterolobosea</taxon>
        <taxon>Tetramitia</taxon>
        <taxon>Eutetramitia</taxon>
        <taxon>Vahlkampfiidae</taxon>
        <taxon>Naegleria</taxon>
    </lineage>
</organism>
<evidence type="ECO:0000313" key="5">
    <source>
        <dbReference type="Proteomes" id="UP000006671"/>
    </source>
</evidence>
<dbReference type="AlphaFoldDB" id="D2VL89"/>
<dbReference type="OMA" id="WNIRLIC"/>
<dbReference type="OrthoDB" id="1936594at2759"/>
<evidence type="ECO:0000256" key="3">
    <source>
        <dbReference type="PROSITE-ProRule" id="PRU00339"/>
    </source>
</evidence>
<dbReference type="Gene3D" id="1.25.40.10">
    <property type="entry name" value="Tetratricopeptide repeat domain"/>
    <property type="match status" value="1"/>
</dbReference>
<gene>
    <name evidence="4" type="ORF">NAEGRDRAFT_69695</name>
</gene>
<dbReference type="FunCoup" id="D2VL89">
    <property type="interactions" value="745"/>
</dbReference>
<reference evidence="4 5" key="1">
    <citation type="journal article" date="2010" name="Cell">
        <title>The genome of Naegleria gruberi illuminates early eukaryotic versatility.</title>
        <authorList>
            <person name="Fritz-Laylin L.K."/>
            <person name="Prochnik S.E."/>
            <person name="Ginger M.L."/>
            <person name="Dacks J.B."/>
            <person name="Carpenter M.L."/>
            <person name="Field M.C."/>
            <person name="Kuo A."/>
            <person name="Paredez A."/>
            <person name="Chapman J."/>
            <person name="Pham J."/>
            <person name="Shu S."/>
            <person name="Neupane R."/>
            <person name="Cipriano M."/>
            <person name="Mancuso J."/>
            <person name="Tu H."/>
            <person name="Salamov A."/>
            <person name="Lindquist E."/>
            <person name="Shapiro H."/>
            <person name="Lucas S."/>
            <person name="Grigoriev I.V."/>
            <person name="Cande W.Z."/>
            <person name="Fulton C."/>
            <person name="Rokhsar D.S."/>
            <person name="Dawson S.C."/>
        </authorList>
    </citation>
    <scope>NUCLEOTIDE SEQUENCE [LARGE SCALE GENOMIC DNA]</scope>
    <source>
        <strain evidence="4 5">NEG-M</strain>
    </source>
</reference>
<dbReference type="SMART" id="SM00028">
    <property type="entry name" value="TPR"/>
    <property type="match status" value="3"/>
</dbReference>
<dbReference type="InParanoid" id="D2VL89"/>
<accession>D2VL89</accession>
<proteinExistence type="predicted"/>
<protein>
    <submittedName>
        <fullName evidence="4">Predicted protein</fullName>
    </submittedName>
</protein>
<dbReference type="GeneID" id="8851835"/>
<dbReference type="Pfam" id="PF13414">
    <property type="entry name" value="TPR_11"/>
    <property type="match status" value="1"/>
</dbReference>
<dbReference type="InterPro" id="IPR044244">
    <property type="entry name" value="TTC27/Emw1"/>
</dbReference>
<dbReference type="KEGG" id="ngr:NAEGRDRAFT_69695"/>
<dbReference type="InterPro" id="IPR011990">
    <property type="entry name" value="TPR-like_helical_dom_sf"/>
</dbReference>
<dbReference type="EMBL" id="GG738880">
    <property type="protein sequence ID" value="EFC42343.1"/>
    <property type="molecule type" value="Genomic_DNA"/>
</dbReference>
<feature type="repeat" description="TPR" evidence="3">
    <location>
        <begin position="549"/>
        <end position="582"/>
    </location>
</feature>
<dbReference type="STRING" id="5762.D2VL89"/>
<dbReference type="InterPro" id="IPR019734">
    <property type="entry name" value="TPR_rpt"/>
</dbReference>
<dbReference type="Proteomes" id="UP000006671">
    <property type="component" value="Unassembled WGS sequence"/>
</dbReference>
<keyword evidence="5" id="KW-1185">Reference proteome</keyword>
<dbReference type="PANTHER" id="PTHR16193:SF0">
    <property type="entry name" value="TETRATRICOPEPTIDE REPEAT PROTEIN 27"/>
    <property type="match status" value="1"/>
</dbReference>
<evidence type="ECO:0000256" key="1">
    <source>
        <dbReference type="ARBA" id="ARBA00022737"/>
    </source>
</evidence>
<keyword evidence="1" id="KW-0677">Repeat</keyword>
<evidence type="ECO:0000313" key="4">
    <source>
        <dbReference type="EMBL" id="EFC42343.1"/>
    </source>
</evidence>
<dbReference type="VEuPathDB" id="AmoebaDB:NAEGRDRAFT_69695"/>
<dbReference type="PANTHER" id="PTHR16193">
    <property type="entry name" value="TETRATRICOPEPTIDE REPEAT PROTEIN 27"/>
    <property type="match status" value="1"/>
</dbReference>
<sequence length="826" mass="96215">MNILERCLVLSDEVGLNALKNTNEFTSDLQKSEILSFAIDILNGNYKSDYHPSIFSSIFNPLADLDEEECKNYQLVKSLLTGEIKNPEFLEIKNESNSCRTSTLQKYAISELSINGESAFAVTIIPHYLLIAKCFLDRDDISNLETYEWWKFRVNITHQRLMSYFTETILNSVSKSFEYLDAKYPIEKVTEENDELFARYYIEKGLVDYYFRRQRFAYQSFEKAKQATGLYMNVTGKFGVKTKYQQYKTAQLVLEAKSRTSKPKTTESDLLPEVVKHYEDTHLLETPNIDLTDEEEKELTLSSLRPVDQAIILAMCIDIKNTNPDHGITQGQMMPYINRVIENPQNWLIQSTALLLRAKIQAETVGTLIRSIEQMEKLVSQLQNPEPNMSTRLKYFYCLGYPPIFELQRELAFIYTKSALLESALVIYRKYGMFEEMMKSFISLDQENRAKRVVIEKVIEDPENPLLWCMLGDLKRSEKLRQEYHVEGEDEILSKYPTCIAMYEKAWEVSEHRFARAKRALGFYYTEINQHESAIPEFEASLALSSLYTSAWFIYGYCCMKTQNWKKAQTAYSKVVQQTPDDAEAWSNLANVHLQQGNKKAAFLAQQEAARIAFDGWRIWQNYLYICIEANEFDCAISAVKRLVEIKQDKKLDTDVLFLFLRVFKILLEKSPVPHGERLKKELSDMFEHITNTISLDPHIWKAYSGYYEILADSVLDEHSEEKIKYLELAVEKRQKLVRSLQMSGWEREQSKFGFVAFSVSELVKLQIRVASWYKQHDKEDKEVSHLSQAEDLLKSVTKRSQEVFKNTEEFKELADLLEQVQQALI</sequence>
<dbReference type="PROSITE" id="PS50005">
    <property type="entry name" value="TPR"/>
    <property type="match status" value="1"/>
</dbReference>
<dbReference type="SUPFAM" id="SSF48452">
    <property type="entry name" value="TPR-like"/>
    <property type="match status" value="1"/>
</dbReference>
<dbReference type="RefSeq" id="XP_002675087.1">
    <property type="nucleotide sequence ID" value="XM_002675041.1"/>
</dbReference>